<dbReference type="AlphaFoldDB" id="A0A9X5IT07"/>
<feature type="transmembrane region" description="Helical" evidence="2">
    <location>
        <begin position="133"/>
        <end position="149"/>
    </location>
</feature>
<keyword evidence="2" id="KW-0472">Membrane</keyword>
<keyword evidence="4" id="KW-0808">Transferase</keyword>
<proteinExistence type="predicted"/>
<evidence type="ECO:0000256" key="2">
    <source>
        <dbReference type="SAM" id="Phobius"/>
    </source>
</evidence>
<feature type="transmembrane region" description="Helical" evidence="2">
    <location>
        <begin position="210"/>
        <end position="229"/>
    </location>
</feature>
<dbReference type="EMBL" id="JAAXOW010000003">
    <property type="protein sequence ID" value="NKX93741.1"/>
    <property type="molecule type" value="Genomic_DNA"/>
</dbReference>
<feature type="transmembrane region" description="Helical" evidence="2">
    <location>
        <begin position="321"/>
        <end position="347"/>
    </location>
</feature>
<feature type="domain" description="Acyltransferase 3" evidence="3">
    <location>
        <begin position="38"/>
        <end position="330"/>
    </location>
</feature>
<dbReference type="PANTHER" id="PTHR37312">
    <property type="entry name" value="MEMBRANE-BOUND ACYLTRANSFERASE YKRP-RELATED"/>
    <property type="match status" value="1"/>
</dbReference>
<dbReference type="PANTHER" id="PTHR37312:SF1">
    <property type="entry name" value="MEMBRANE-BOUND ACYLTRANSFERASE YKRP-RELATED"/>
    <property type="match status" value="1"/>
</dbReference>
<accession>A0A9X5IT07</accession>
<feature type="region of interest" description="Disordered" evidence="1">
    <location>
        <begin position="1"/>
        <end position="28"/>
    </location>
</feature>
<evidence type="ECO:0000313" key="4">
    <source>
        <dbReference type="EMBL" id="NKX93741.1"/>
    </source>
</evidence>
<feature type="transmembrane region" description="Helical" evidence="2">
    <location>
        <begin position="249"/>
        <end position="275"/>
    </location>
</feature>
<evidence type="ECO:0000256" key="1">
    <source>
        <dbReference type="SAM" id="MobiDB-lite"/>
    </source>
</evidence>
<dbReference type="GO" id="GO:0016747">
    <property type="term" value="F:acyltransferase activity, transferring groups other than amino-acyl groups"/>
    <property type="evidence" value="ECO:0007669"/>
    <property type="project" value="InterPro"/>
</dbReference>
<gene>
    <name evidence="4" type="ORF">HF995_10750</name>
</gene>
<name>A0A9X5IT07_9MICO</name>
<feature type="transmembrane region" description="Helical" evidence="2">
    <location>
        <begin position="156"/>
        <end position="173"/>
    </location>
</feature>
<dbReference type="RefSeq" id="WP_168447796.1">
    <property type="nucleotide sequence ID" value="NZ_JAAXOW010000003.1"/>
</dbReference>
<keyword evidence="2" id="KW-1133">Transmembrane helix</keyword>
<sequence>MISPPPAPTTPSSEPTGGNPAASGPAASGSSAGRDLVLDNARAILIVLVVLGHLLSQVPGPYAKVLSVWIYSFHMPAFVFVTGYLARSYRGAPHQVARIVSGLLVPYVIFQTVHALIRFVTVDGDFPVQYLKPTWTLWFLLALAMWRLVTPVLQILRWPLLTAILLAVLMPLMDNLNQTMTIARFFSFLPFFVAGMIVKPHHLALLRARPARWLGAAVLVAGLAAVVLLRDDLRKGLFTLDLSYDAMGLSPAGGIAVRVLVLVTGAVGTVAVLALAPATRQWWTYVGQQTMYVYLLHAVLINCVRHLDWPDFWGTAPFVGVVLPLIAVAMTLLLASAPVVAATRWLVEPPLVHMLVDPDRALAERQDKSARRRSGSR</sequence>
<feature type="transmembrane region" description="Helical" evidence="2">
    <location>
        <begin position="282"/>
        <end position="301"/>
    </location>
</feature>
<evidence type="ECO:0000313" key="5">
    <source>
        <dbReference type="Proteomes" id="UP000774283"/>
    </source>
</evidence>
<evidence type="ECO:0000259" key="3">
    <source>
        <dbReference type="Pfam" id="PF01757"/>
    </source>
</evidence>
<dbReference type="Proteomes" id="UP000774283">
    <property type="component" value="Unassembled WGS sequence"/>
</dbReference>
<feature type="transmembrane region" description="Helical" evidence="2">
    <location>
        <begin position="99"/>
        <end position="121"/>
    </location>
</feature>
<organism evidence="4 5">
    <name type="scientific">Sanguibacter hominis ATCC BAA-789</name>
    <dbReference type="NCBI Taxonomy" id="1312740"/>
    <lineage>
        <taxon>Bacteria</taxon>
        <taxon>Bacillati</taxon>
        <taxon>Actinomycetota</taxon>
        <taxon>Actinomycetes</taxon>
        <taxon>Micrococcales</taxon>
        <taxon>Sanguibacteraceae</taxon>
        <taxon>Sanguibacter</taxon>
    </lineage>
</organism>
<dbReference type="InterPro" id="IPR002656">
    <property type="entry name" value="Acyl_transf_3_dom"/>
</dbReference>
<protein>
    <submittedName>
        <fullName evidence="4">Acyltransferase family protein</fullName>
    </submittedName>
</protein>
<reference evidence="4 5" key="1">
    <citation type="submission" date="2020-04" db="EMBL/GenBank/DDBJ databases">
        <title>MicrobeNet Type strains.</title>
        <authorList>
            <person name="Nicholson A.C."/>
        </authorList>
    </citation>
    <scope>NUCLEOTIDE SEQUENCE [LARGE SCALE GENOMIC DNA]</scope>
    <source>
        <strain evidence="4 5">ATCC BAA-789</strain>
    </source>
</reference>
<dbReference type="InterPro" id="IPR052734">
    <property type="entry name" value="Nod_factor_acetyltransferase"/>
</dbReference>
<keyword evidence="4" id="KW-0012">Acyltransferase</keyword>
<keyword evidence="5" id="KW-1185">Reference proteome</keyword>
<feature type="transmembrane region" description="Helical" evidence="2">
    <location>
        <begin position="179"/>
        <end position="198"/>
    </location>
</feature>
<dbReference type="Pfam" id="PF01757">
    <property type="entry name" value="Acyl_transf_3"/>
    <property type="match status" value="1"/>
</dbReference>
<keyword evidence="2" id="KW-0812">Transmembrane</keyword>
<comment type="caution">
    <text evidence="4">The sequence shown here is derived from an EMBL/GenBank/DDBJ whole genome shotgun (WGS) entry which is preliminary data.</text>
</comment>
<feature type="compositionally biased region" description="Low complexity" evidence="1">
    <location>
        <begin position="10"/>
        <end position="28"/>
    </location>
</feature>
<feature type="transmembrane region" description="Helical" evidence="2">
    <location>
        <begin position="68"/>
        <end position="87"/>
    </location>
</feature>